<evidence type="ECO:0000313" key="3">
    <source>
        <dbReference type="Proteomes" id="UP000442990"/>
    </source>
</evidence>
<evidence type="ECO:0000313" key="2">
    <source>
        <dbReference type="EMBL" id="KAB1980776.1"/>
    </source>
</evidence>
<name>A0A7J5D6Q0_9ACTN</name>
<comment type="caution">
    <text evidence="2">The sequence shown here is derived from an EMBL/GenBank/DDBJ whole genome shotgun (WGS) entry which is preliminary data.</text>
</comment>
<sequence length="73" mass="7686">MDTTSVTDRAAGSRDELVDAGRELGHPPVLKNLAAFSRLRTPAVSGTTTVVPTERAMLDSFPQAAPPPVLAQE</sequence>
<dbReference type="AlphaFoldDB" id="A0A7J5D6Q0"/>
<keyword evidence="3" id="KW-1185">Reference proteome</keyword>
<feature type="region of interest" description="Disordered" evidence="1">
    <location>
        <begin position="1"/>
        <end position="23"/>
    </location>
</feature>
<dbReference type="RefSeq" id="WP_151473152.1">
    <property type="nucleotide sequence ID" value="NZ_WBKG01000036.1"/>
</dbReference>
<dbReference type="EMBL" id="WBKG01000036">
    <property type="protein sequence ID" value="KAB1980776.1"/>
    <property type="molecule type" value="Genomic_DNA"/>
</dbReference>
<evidence type="ECO:0000256" key="1">
    <source>
        <dbReference type="SAM" id="MobiDB-lite"/>
    </source>
</evidence>
<reference evidence="2 3" key="1">
    <citation type="submission" date="2019-09" db="EMBL/GenBank/DDBJ databases">
        <title>Isolation and identification of active actinomycetes.</title>
        <authorList>
            <person name="Yu Z."/>
            <person name="Han C."/>
            <person name="Yu B."/>
        </authorList>
    </citation>
    <scope>NUCLEOTIDE SEQUENCE [LARGE SCALE GENOMIC DNA]</scope>
    <source>
        <strain evidence="2 3">NEAU-H2</strain>
    </source>
</reference>
<proteinExistence type="predicted"/>
<organism evidence="2 3">
    <name type="scientific">Streptomyces triticiradicis</name>
    <dbReference type="NCBI Taxonomy" id="2651189"/>
    <lineage>
        <taxon>Bacteria</taxon>
        <taxon>Bacillati</taxon>
        <taxon>Actinomycetota</taxon>
        <taxon>Actinomycetes</taxon>
        <taxon>Kitasatosporales</taxon>
        <taxon>Streptomycetaceae</taxon>
        <taxon>Streptomyces</taxon>
    </lineage>
</organism>
<protein>
    <submittedName>
        <fullName evidence="2">Uncharacterized protein</fullName>
    </submittedName>
</protein>
<feature type="compositionally biased region" description="Basic and acidic residues" evidence="1">
    <location>
        <begin position="11"/>
        <end position="23"/>
    </location>
</feature>
<dbReference type="Proteomes" id="UP000442990">
    <property type="component" value="Unassembled WGS sequence"/>
</dbReference>
<gene>
    <name evidence="2" type="ORF">F8144_33165</name>
</gene>
<accession>A0A7J5D6Q0</accession>